<feature type="domain" description="Reverse transcriptase" evidence="2">
    <location>
        <begin position="1"/>
        <end position="54"/>
    </location>
</feature>
<proteinExistence type="predicted"/>
<keyword evidence="1" id="KW-0511">Multifunctional enzyme</keyword>
<sequence>MSYLDDIIVHGSTREECQHNLIACLDQLQKFDLHLNQQKCSLFQEQIEYLGHVAAIVDMPHPKSTEDVIRFLSMVTYYSRFIHGATAITTPLRRILCMNTIFKWTAACEAAFLKLKHAIASDQVFVPYDPDLSVQFARDASPTGIARVLLHIVDGHEHPIAFASR</sequence>
<accession>A0ABQ9HK74</accession>
<gene>
    <name evidence="3" type="ORF">PR048_016584</name>
</gene>
<reference evidence="3 4" key="1">
    <citation type="submission" date="2023-02" db="EMBL/GenBank/DDBJ databases">
        <title>LHISI_Scaffold_Assembly.</title>
        <authorList>
            <person name="Stuart O.P."/>
            <person name="Cleave R."/>
            <person name="Magrath M.J.L."/>
            <person name="Mikheyev A.S."/>
        </authorList>
    </citation>
    <scope>NUCLEOTIDE SEQUENCE [LARGE SCALE GENOMIC DNA]</scope>
    <source>
        <strain evidence="3">Daus_M_001</strain>
        <tissue evidence="3">Leg muscle</tissue>
    </source>
</reference>
<dbReference type="EMBL" id="JARBHB010000005">
    <property type="protein sequence ID" value="KAJ8884726.1"/>
    <property type="molecule type" value="Genomic_DNA"/>
</dbReference>
<dbReference type="Proteomes" id="UP001159363">
    <property type="component" value="Chromosome 4"/>
</dbReference>
<comment type="caution">
    <text evidence="3">The sequence shown here is derived from an EMBL/GenBank/DDBJ whole genome shotgun (WGS) entry which is preliminary data.</text>
</comment>
<dbReference type="InterPro" id="IPR043502">
    <property type="entry name" value="DNA/RNA_pol_sf"/>
</dbReference>
<dbReference type="InterPro" id="IPR050951">
    <property type="entry name" value="Retrovirus_Pol_polyprotein"/>
</dbReference>
<evidence type="ECO:0000259" key="2">
    <source>
        <dbReference type="PROSITE" id="PS50878"/>
    </source>
</evidence>
<dbReference type="InterPro" id="IPR043128">
    <property type="entry name" value="Rev_trsase/Diguanyl_cyclase"/>
</dbReference>
<dbReference type="PROSITE" id="PS50878">
    <property type="entry name" value="RT_POL"/>
    <property type="match status" value="1"/>
</dbReference>
<evidence type="ECO:0000313" key="4">
    <source>
        <dbReference type="Proteomes" id="UP001159363"/>
    </source>
</evidence>
<organism evidence="3 4">
    <name type="scientific">Dryococelus australis</name>
    <dbReference type="NCBI Taxonomy" id="614101"/>
    <lineage>
        <taxon>Eukaryota</taxon>
        <taxon>Metazoa</taxon>
        <taxon>Ecdysozoa</taxon>
        <taxon>Arthropoda</taxon>
        <taxon>Hexapoda</taxon>
        <taxon>Insecta</taxon>
        <taxon>Pterygota</taxon>
        <taxon>Neoptera</taxon>
        <taxon>Polyneoptera</taxon>
        <taxon>Phasmatodea</taxon>
        <taxon>Verophasmatodea</taxon>
        <taxon>Anareolatae</taxon>
        <taxon>Phasmatidae</taxon>
        <taxon>Eurycanthinae</taxon>
        <taxon>Dryococelus</taxon>
    </lineage>
</organism>
<dbReference type="InterPro" id="IPR041577">
    <property type="entry name" value="RT_RNaseH_2"/>
</dbReference>
<protein>
    <recommendedName>
        <fullName evidence="2">Reverse transcriptase domain-containing protein</fullName>
    </recommendedName>
</protein>
<dbReference type="Pfam" id="PF17919">
    <property type="entry name" value="RT_RNaseH_2"/>
    <property type="match status" value="1"/>
</dbReference>
<dbReference type="PANTHER" id="PTHR37984">
    <property type="entry name" value="PROTEIN CBG26694"/>
    <property type="match status" value="1"/>
</dbReference>
<dbReference type="Gene3D" id="3.30.70.270">
    <property type="match status" value="2"/>
</dbReference>
<dbReference type="InterPro" id="IPR000477">
    <property type="entry name" value="RT_dom"/>
</dbReference>
<dbReference type="PANTHER" id="PTHR37984:SF5">
    <property type="entry name" value="PROTEIN NYNRIN-LIKE"/>
    <property type="match status" value="1"/>
</dbReference>
<dbReference type="Pfam" id="PF00078">
    <property type="entry name" value="RVT_1"/>
    <property type="match status" value="1"/>
</dbReference>
<dbReference type="SUPFAM" id="SSF56672">
    <property type="entry name" value="DNA/RNA polymerases"/>
    <property type="match status" value="1"/>
</dbReference>
<evidence type="ECO:0000313" key="3">
    <source>
        <dbReference type="EMBL" id="KAJ8884726.1"/>
    </source>
</evidence>
<name>A0ABQ9HK74_9NEOP</name>
<evidence type="ECO:0000256" key="1">
    <source>
        <dbReference type="ARBA" id="ARBA00023268"/>
    </source>
</evidence>
<keyword evidence="4" id="KW-1185">Reference proteome</keyword>